<dbReference type="SUPFAM" id="SSF54236">
    <property type="entry name" value="Ubiquitin-like"/>
    <property type="match status" value="2"/>
</dbReference>
<reference evidence="2" key="2">
    <citation type="submission" date="2021-03" db="UniProtKB">
        <authorList>
            <consortium name="EnsemblPlants"/>
        </authorList>
    </citation>
    <scope>IDENTIFICATION</scope>
</reference>
<feature type="domain" description="Rad60/SUMO-like" evidence="1">
    <location>
        <begin position="87"/>
        <end position="153"/>
    </location>
</feature>
<dbReference type="PANTHER" id="PTHR10562">
    <property type="entry name" value="SMALL UBIQUITIN-RELATED MODIFIER"/>
    <property type="match status" value="1"/>
</dbReference>
<dbReference type="CDD" id="cd01763">
    <property type="entry name" value="Ubl_SUMO_like"/>
    <property type="match status" value="1"/>
</dbReference>
<organism evidence="2 3">
    <name type="scientific">Chenopodium quinoa</name>
    <name type="common">Quinoa</name>
    <dbReference type="NCBI Taxonomy" id="63459"/>
    <lineage>
        <taxon>Eukaryota</taxon>
        <taxon>Viridiplantae</taxon>
        <taxon>Streptophyta</taxon>
        <taxon>Embryophyta</taxon>
        <taxon>Tracheophyta</taxon>
        <taxon>Spermatophyta</taxon>
        <taxon>Magnoliopsida</taxon>
        <taxon>eudicotyledons</taxon>
        <taxon>Gunneridae</taxon>
        <taxon>Pentapetalae</taxon>
        <taxon>Caryophyllales</taxon>
        <taxon>Chenopodiaceae</taxon>
        <taxon>Chenopodioideae</taxon>
        <taxon>Atripliceae</taxon>
        <taxon>Chenopodium</taxon>
    </lineage>
</organism>
<name>A0A803LTV3_CHEQI</name>
<dbReference type="Gramene" id="AUR62018647-RA">
    <property type="protein sequence ID" value="AUR62018647-RA:cds"/>
    <property type="gene ID" value="AUR62018647"/>
</dbReference>
<reference evidence="2" key="1">
    <citation type="journal article" date="2017" name="Nature">
        <title>The genome of Chenopodium quinoa.</title>
        <authorList>
            <person name="Jarvis D.E."/>
            <person name="Ho Y.S."/>
            <person name="Lightfoot D.J."/>
            <person name="Schmoeckel S.M."/>
            <person name="Li B."/>
            <person name="Borm T.J.A."/>
            <person name="Ohyanagi H."/>
            <person name="Mineta K."/>
            <person name="Michell C.T."/>
            <person name="Saber N."/>
            <person name="Kharbatia N.M."/>
            <person name="Rupper R.R."/>
            <person name="Sharp A.R."/>
            <person name="Dally N."/>
            <person name="Boughton B.A."/>
            <person name="Woo Y.H."/>
            <person name="Gao G."/>
            <person name="Schijlen E.G.W.M."/>
            <person name="Guo X."/>
            <person name="Momin A.A."/>
            <person name="Negrao S."/>
            <person name="Al-Babili S."/>
            <person name="Gehring C."/>
            <person name="Roessner U."/>
            <person name="Jung C."/>
            <person name="Murphy K."/>
            <person name="Arold S.T."/>
            <person name="Gojobori T."/>
            <person name="van der Linden C.G."/>
            <person name="van Loo E.N."/>
            <person name="Jellen E.N."/>
            <person name="Maughan P.J."/>
            <person name="Tester M."/>
        </authorList>
    </citation>
    <scope>NUCLEOTIDE SEQUENCE [LARGE SCALE GENOMIC DNA]</scope>
    <source>
        <strain evidence="2">cv. PI 614886</strain>
    </source>
</reference>
<dbReference type="AlphaFoldDB" id="A0A803LTV3"/>
<sequence length="155" mass="17641">MYKEQDKFVRVRRGSPLLPQLIRGFLDAGPQKQGSSLSFVFDGSRLNQKVTADELDIEDGDVIDAFDFDYSSSSLSIVTSRLTLTVINNETNKDVRFALNWSARLNRLMDRYCKFEGLQLDNVAFFHEGRRLTGSKTVAEERLDDGDEIYAYIIG</sequence>
<protein>
    <recommendedName>
        <fullName evidence="1">Rad60/SUMO-like domain-containing protein</fullName>
    </recommendedName>
</protein>
<dbReference type="InterPro" id="IPR022617">
    <property type="entry name" value="Rad60/SUMO-like_dom"/>
</dbReference>
<evidence type="ECO:0000259" key="1">
    <source>
        <dbReference type="Pfam" id="PF11976"/>
    </source>
</evidence>
<dbReference type="Proteomes" id="UP000596660">
    <property type="component" value="Unplaced"/>
</dbReference>
<keyword evidence="3" id="KW-1185">Reference proteome</keyword>
<dbReference type="Pfam" id="PF11976">
    <property type="entry name" value="Rad60-SLD"/>
    <property type="match status" value="2"/>
</dbReference>
<dbReference type="InterPro" id="IPR029071">
    <property type="entry name" value="Ubiquitin-like_domsf"/>
</dbReference>
<evidence type="ECO:0000313" key="2">
    <source>
        <dbReference type="EnsemblPlants" id="AUR62018647-RA:cds"/>
    </source>
</evidence>
<proteinExistence type="predicted"/>
<feature type="domain" description="Rad60/SUMO-like" evidence="1">
    <location>
        <begin position="8"/>
        <end position="65"/>
    </location>
</feature>
<accession>A0A803LTV3</accession>
<evidence type="ECO:0000313" key="3">
    <source>
        <dbReference type="Proteomes" id="UP000596660"/>
    </source>
</evidence>
<dbReference type="EnsemblPlants" id="AUR62018647-RA">
    <property type="protein sequence ID" value="AUR62018647-RA:cds"/>
    <property type="gene ID" value="AUR62018647"/>
</dbReference>
<dbReference type="Gene3D" id="3.10.20.90">
    <property type="entry name" value="Phosphatidylinositol 3-kinase Catalytic Subunit, Chain A, domain 1"/>
    <property type="match status" value="2"/>
</dbReference>